<evidence type="ECO:0000256" key="1">
    <source>
        <dbReference type="SAM" id="MobiDB-lite"/>
    </source>
</evidence>
<proteinExistence type="predicted"/>
<dbReference type="RefSeq" id="WP_353707265.1">
    <property type="nucleotide sequence ID" value="NZ_CP159290.1"/>
</dbReference>
<gene>
    <name evidence="2" type="ORF">ABRQ22_14760</name>
</gene>
<sequence>MLDTQRAVFKTWSMTKHASERAAEMGLTPEEIRAAVEEPERWWVSPTYGKTNQTRGRITVALGELEEGTLHRRVVTVLWATQEAWRAAYRAGTAQGRPVRDLSHLPSARRGHRRRAAA</sequence>
<organism evidence="2">
    <name type="scientific">Cellulosimicrobium sp. ES-005</name>
    <dbReference type="NCBI Taxonomy" id="3163031"/>
    <lineage>
        <taxon>Bacteria</taxon>
        <taxon>Bacillati</taxon>
        <taxon>Actinomycetota</taxon>
        <taxon>Actinomycetes</taxon>
        <taxon>Micrococcales</taxon>
        <taxon>Promicromonosporaceae</taxon>
        <taxon>Cellulosimicrobium</taxon>
    </lineage>
</organism>
<dbReference type="EMBL" id="CP159290">
    <property type="protein sequence ID" value="XCH28857.1"/>
    <property type="molecule type" value="Genomic_DNA"/>
</dbReference>
<feature type="region of interest" description="Disordered" evidence="1">
    <location>
        <begin position="92"/>
        <end position="118"/>
    </location>
</feature>
<evidence type="ECO:0000313" key="2">
    <source>
        <dbReference type="EMBL" id="XCH28857.1"/>
    </source>
</evidence>
<dbReference type="AlphaFoldDB" id="A0AAU8FW76"/>
<name>A0AAU8FW76_9MICO</name>
<protein>
    <submittedName>
        <fullName evidence="2">Uncharacterized protein</fullName>
    </submittedName>
</protein>
<accession>A0AAU8FW76</accession>
<reference evidence="2" key="1">
    <citation type="submission" date="2024-06" db="EMBL/GenBank/DDBJ databases">
        <title>Complete genome sequence of the cellulolytic actinobacterium, Cellulosimicrobium ES-005.</title>
        <authorList>
            <person name="Matthews C.T."/>
            <person name="Underwood K.D."/>
            <person name="Ghanchi K.M."/>
            <person name="Fields S.D."/>
            <person name="Gardner S.G."/>
        </authorList>
    </citation>
    <scope>NUCLEOTIDE SEQUENCE</scope>
    <source>
        <strain evidence="2">ES-005</strain>
    </source>
</reference>
<feature type="compositionally biased region" description="Basic residues" evidence="1">
    <location>
        <begin position="107"/>
        <end position="118"/>
    </location>
</feature>